<dbReference type="Proteomes" id="UP000887574">
    <property type="component" value="Unplaced"/>
</dbReference>
<feature type="domain" description="DUF7516" evidence="2">
    <location>
        <begin position="164"/>
        <end position="233"/>
    </location>
</feature>
<reference evidence="4" key="1">
    <citation type="submission" date="2022-11" db="UniProtKB">
        <authorList>
            <consortium name="WormBaseParasite"/>
        </authorList>
    </citation>
    <scope>IDENTIFICATION</scope>
</reference>
<dbReference type="AlphaFoldDB" id="A0A915E5T0"/>
<organism evidence="3 4">
    <name type="scientific">Ditylenchus dipsaci</name>
    <dbReference type="NCBI Taxonomy" id="166011"/>
    <lineage>
        <taxon>Eukaryota</taxon>
        <taxon>Metazoa</taxon>
        <taxon>Ecdysozoa</taxon>
        <taxon>Nematoda</taxon>
        <taxon>Chromadorea</taxon>
        <taxon>Rhabditida</taxon>
        <taxon>Tylenchina</taxon>
        <taxon>Tylenchomorpha</taxon>
        <taxon>Sphaerularioidea</taxon>
        <taxon>Anguinidae</taxon>
        <taxon>Anguininae</taxon>
        <taxon>Ditylenchus</taxon>
    </lineage>
</organism>
<proteinExistence type="predicted"/>
<name>A0A915E5T0_9BILA</name>
<feature type="domain" description="DUF7515" evidence="1">
    <location>
        <begin position="32"/>
        <end position="121"/>
    </location>
</feature>
<protein>
    <submittedName>
        <fullName evidence="4">Uncharacterized protein</fullName>
    </submittedName>
</protein>
<keyword evidence="3" id="KW-1185">Reference proteome</keyword>
<dbReference type="InterPro" id="IPR055937">
    <property type="entry name" value="DUF7515"/>
</dbReference>
<dbReference type="InterPro" id="IPR055938">
    <property type="entry name" value="DUF7516"/>
</dbReference>
<accession>A0A915E5T0</accession>
<dbReference type="WBParaSite" id="jg3141">
    <property type="protein sequence ID" value="jg3141"/>
    <property type="gene ID" value="jg3141"/>
</dbReference>
<dbReference type="Pfam" id="PF24360">
    <property type="entry name" value="DUF7516"/>
    <property type="match status" value="1"/>
</dbReference>
<evidence type="ECO:0000259" key="1">
    <source>
        <dbReference type="Pfam" id="PF24359"/>
    </source>
</evidence>
<dbReference type="Pfam" id="PF24359">
    <property type="entry name" value="DUF7515"/>
    <property type="match status" value="1"/>
</dbReference>
<evidence type="ECO:0000313" key="3">
    <source>
        <dbReference type="Proteomes" id="UP000887574"/>
    </source>
</evidence>
<evidence type="ECO:0000259" key="2">
    <source>
        <dbReference type="Pfam" id="PF24360"/>
    </source>
</evidence>
<sequence length="346" mass="39193">MDKKSVPTKNILFASDCNSQMKYKIPRTELVQHVKDQLLCTLGSMSVGVTLPILMGLYRDDTDEEITELSQILGFPSLEAMLQSEEFEDVVACDFTENALGGGVGRAEKVFCYRVVPTERISHITKNICDAAFEKDRLAMQRDYKEKSQLGNPLFNAKIVEGIRLLTCIAKLNGEHEPVSVFDLQKEYYATYQVFLDKSQIFDVFCFNDVDVSTDVERNGSLYIQMKRPFKDIMEECKRVSQDQASYAHNNIGFHQSGADPSNGAEKYKPTLIPLNSKNENFFTNDRLLARKFGAMDHRDSSASAQSPTDIAPKFQLNQGYPRSSTCHMKYSMISQAAERLRSFQD</sequence>
<evidence type="ECO:0000313" key="4">
    <source>
        <dbReference type="WBParaSite" id="jg3141"/>
    </source>
</evidence>